<evidence type="ECO:0000256" key="1">
    <source>
        <dbReference type="ARBA" id="ARBA00010884"/>
    </source>
</evidence>
<evidence type="ECO:0000259" key="5">
    <source>
        <dbReference type="Pfam" id="PF00561"/>
    </source>
</evidence>
<feature type="active site" description="Charge relay system" evidence="4">
    <location>
        <position position="189"/>
    </location>
</feature>
<dbReference type="EMBL" id="CAJZBQ010000051">
    <property type="protein sequence ID" value="CAG9330306.1"/>
    <property type="molecule type" value="Genomic_DNA"/>
</dbReference>
<dbReference type="InterPro" id="IPR012020">
    <property type="entry name" value="ABHD4"/>
</dbReference>
<keyword evidence="3" id="KW-0378">Hydrolase</keyword>
<dbReference type="Gene3D" id="3.40.50.1820">
    <property type="entry name" value="alpha/beta hydrolase"/>
    <property type="match status" value="1"/>
</dbReference>
<dbReference type="AlphaFoldDB" id="A0AAU9JXE5"/>
<evidence type="ECO:0000313" key="7">
    <source>
        <dbReference type="Proteomes" id="UP001162131"/>
    </source>
</evidence>
<feature type="domain" description="AB hydrolase-1" evidence="5">
    <location>
        <begin position="110"/>
        <end position="324"/>
    </location>
</feature>
<dbReference type="InterPro" id="IPR029058">
    <property type="entry name" value="AB_hydrolase_fold"/>
</dbReference>
<keyword evidence="2" id="KW-0719">Serine esterase</keyword>
<evidence type="ECO:0000256" key="4">
    <source>
        <dbReference type="PIRSR" id="PIRSR005211-1"/>
    </source>
</evidence>
<evidence type="ECO:0000313" key="6">
    <source>
        <dbReference type="EMBL" id="CAG9330306.1"/>
    </source>
</evidence>
<gene>
    <name evidence="6" type="ORF">BSTOLATCC_MIC50905</name>
</gene>
<dbReference type="Proteomes" id="UP001162131">
    <property type="component" value="Unassembled WGS sequence"/>
</dbReference>
<dbReference type="PIRSF" id="PIRSF005211">
    <property type="entry name" value="Ab_hydro_YheT"/>
    <property type="match status" value="1"/>
</dbReference>
<dbReference type="PROSITE" id="PS01133">
    <property type="entry name" value="UPF0017"/>
    <property type="match status" value="1"/>
</dbReference>
<dbReference type="SUPFAM" id="SSF53474">
    <property type="entry name" value="alpha/beta-Hydrolases"/>
    <property type="match status" value="1"/>
</dbReference>
<sequence length="379" mass="41884">MLRVAFAGAGAYMVYPLYDNKITIHHADTPENRDLIQSVPSLSQGAFYPTPWLSSGSLQTIYGIGAKILNEKLEVLSGPNYDREILTLECGGTISIDWVHSENLKPDSKVLIIVPGLTGGSEAYYIQDLVHLAQSKGFRVAVFHGRGISGTPLTTPRANHLGLPSDLDFAVNTIHSRYPEAHLVGLGTSMGANLILKYAGELGNECLLKGISVISAPFDVVSCSRHLRANYSLASISDRYLTKGLTDLVRSHTNFHDHWEKLGIDINSTMEATRTFEFDKTFTVKVLGYQNPEEYYDEFSCHNVLHNITVPVLALSSRDDPVVASECIPFSSFNSNPNLILALTRSGGHVGWFTGMRTPVRWYSYPTLEFLDTILEKTK</sequence>
<evidence type="ECO:0000256" key="3">
    <source>
        <dbReference type="ARBA" id="ARBA00022801"/>
    </source>
</evidence>
<dbReference type="InterPro" id="IPR000952">
    <property type="entry name" value="AB_hydrolase_4_CS"/>
</dbReference>
<keyword evidence="7" id="KW-1185">Reference proteome</keyword>
<dbReference type="PANTHER" id="PTHR10794:SF63">
    <property type="entry name" value="ALPHA_BETA HYDROLASE 1, ISOFORM A"/>
    <property type="match status" value="1"/>
</dbReference>
<accession>A0AAU9JXE5</accession>
<proteinExistence type="inferred from homology"/>
<reference evidence="6" key="1">
    <citation type="submission" date="2021-09" db="EMBL/GenBank/DDBJ databases">
        <authorList>
            <consortium name="AG Swart"/>
            <person name="Singh M."/>
            <person name="Singh A."/>
            <person name="Seah K."/>
            <person name="Emmerich C."/>
        </authorList>
    </citation>
    <scope>NUCLEOTIDE SEQUENCE</scope>
    <source>
        <strain evidence="6">ATCC30299</strain>
    </source>
</reference>
<dbReference type="InterPro" id="IPR050960">
    <property type="entry name" value="AB_hydrolase_4_sf"/>
</dbReference>
<dbReference type="GO" id="GO:0034338">
    <property type="term" value="F:short-chain carboxylesterase activity"/>
    <property type="evidence" value="ECO:0007669"/>
    <property type="project" value="TreeGrafter"/>
</dbReference>
<dbReference type="InterPro" id="IPR000073">
    <property type="entry name" value="AB_hydrolase_1"/>
</dbReference>
<feature type="active site" description="Charge relay system" evidence="4">
    <location>
        <position position="320"/>
    </location>
</feature>
<dbReference type="GO" id="GO:0047372">
    <property type="term" value="F:monoacylglycerol lipase activity"/>
    <property type="evidence" value="ECO:0007669"/>
    <property type="project" value="TreeGrafter"/>
</dbReference>
<feature type="active site" description="Charge relay system" evidence="4">
    <location>
        <position position="349"/>
    </location>
</feature>
<dbReference type="Pfam" id="PF00561">
    <property type="entry name" value="Abhydrolase_1"/>
    <property type="match status" value="1"/>
</dbReference>
<comment type="similarity">
    <text evidence="1">Belongs to the AB hydrolase superfamily. AB hydrolase 4 family.</text>
</comment>
<protein>
    <recommendedName>
        <fullName evidence="5">AB hydrolase-1 domain-containing protein</fullName>
    </recommendedName>
</protein>
<organism evidence="6 7">
    <name type="scientific">Blepharisma stoltei</name>
    <dbReference type="NCBI Taxonomy" id="1481888"/>
    <lineage>
        <taxon>Eukaryota</taxon>
        <taxon>Sar</taxon>
        <taxon>Alveolata</taxon>
        <taxon>Ciliophora</taxon>
        <taxon>Postciliodesmatophora</taxon>
        <taxon>Heterotrichea</taxon>
        <taxon>Heterotrichida</taxon>
        <taxon>Blepharismidae</taxon>
        <taxon>Blepharisma</taxon>
    </lineage>
</organism>
<name>A0AAU9JXE5_9CILI</name>
<dbReference type="PANTHER" id="PTHR10794">
    <property type="entry name" value="ABHYDROLASE DOMAIN-CONTAINING PROTEIN"/>
    <property type="match status" value="1"/>
</dbReference>
<evidence type="ECO:0000256" key="2">
    <source>
        <dbReference type="ARBA" id="ARBA00022487"/>
    </source>
</evidence>
<comment type="caution">
    <text evidence="6">The sequence shown here is derived from an EMBL/GenBank/DDBJ whole genome shotgun (WGS) entry which is preliminary data.</text>
</comment>